<reference evidence="1" key="1">
    <citation type="journal article" date="2019" name="Nat. Commun.">
        <title>Genome-wide association mapping of date palm fruit traits.</title>
        <authorList>
            <person name="Hazzouri K.M."/>
            <person name="Gros-Balthazard M."/>
            <person name="Flowers J.M."/>
            <person name="Copetti D."/>
            <person name="Lemansour A."/>
            <person name="Lebrun M."/>
            <person name="Masmoudi K."/>
            <person name="Ferrand S."/>
            <person name="Dhar M.I."/>
            <person name="Fresquez Z.A."/>
            <person name="Rosas U."/>
            <person name="Zhang J."/>
            <person name="Talag J."/>
            <person name="Lee S."/>
            <person name="Kudrna D."/>
            <person name="Powell R.F."/>
            <person name="Leitch I.J."/>
            <person name="Krueger R.R."/>
            <person name="Wing R.A."/>
            <person name="Amiri K.M.A."/>
            <person name="Purugganan M.D."/>
        </authorList>
    </citation>
    <scope>NUCLEOTIDE SEQUENCE [LARGE SCALE GENOMIC DNA]</scope>
    <source>
        <strain evidence="1">cv. Khalas</strain>
    </source>
</reference>
<dbReference type="RefSeq" id="XP_038987120.1">
    <property type="nucleotide sequence ID" value="XM_039131192.1"/>
</dbReference>
<dbReference type="GeneID" id="103722143"/>
<dbReference type="Proteomes" id="UP000228380">
    <property type="component" value="Chromosome 1"/>
</dbReference>
<protein>
    <submittedName>
        <fullName evidence="2">Uncharacterized protein LOC103722143 isoform X3</fullName>
    </submittedName>
</protein>
<organism evidence="1 2">
    <name type="scientific">Phoenix dactylifera</name>
    <name type="common">Date palm</name>
    <dbReference type="NCBI Taxonomy" id="42345"/>
    <lineage>
        <taxon>Eukaryota</taxon>
        <taxon>Viridiplantae</taxon>
        <taxon>Streptophyta</taxon>
        <taxon>Embryophyta</taxon>
        <taxon>Tracheophyta</taxon>
        <taxon>Spermatophyta</taxon>
        <taxon>Magnoliopsida</taxon>
        <taxon>Liliopsida</taxon>
        <taxon>Arecaceae</taxon>
        <taxon>Coryphoideae</taxon>
        <taxon>Phoeniceae</taxon>
        <taxon>Phoenix</taxon>
    </lineage>
</organism>
<gene>
    <name evidence="2" type="primary">LOC103722143</name>
</gene>
<name>A0A8B9AL92_PHODC</name>
<dbReference type="AlphaFoldDB" id="A0A8B9AL92"/>
<proteinExistence type="predicted"/>
<evidence type="ECO:0000313" key="2">
    <source>
        <dbReference type="RefSeq" id="XP_038987120.1"/>
    </source>
</evidence>
<evidence type="ECO:0000313" key="1">
    <source>
        <dbReference type="Proteomes" id="UP000228380"/>
    </source>
</evidence>
<reference evidence="2" key="2">
    <citation type="submission" date="2025-08" db="UniProtKB">
        <authorList>
            <consortium name="RefSeq"/>
        </authorList>
    </citation>
    <scope>IDENTIFICATION</scope>
    <source>
        <tissue evidence="2">Young leaves</tissue>
    </source>
</reference>
<sequence length="187" mass="20050">MKDKGGFRHVCQANQFPPLSLSLHPKQNYCPKLPKLPLFRPGNSPPPFHQGEDSVASSCSRFIWGLCSLLVAVRHGEQGKEPPSPALLSLSISFSPLLSLFHRKSVPFCLLPSFCGYLIFPPPPSPPLLLPPCFFVSGRVGDGDEEGEEGSHGVLSVLGLLFGWGRCQGVVQAPEPVAGLRGVAKGT</sequence>
<keyword evidence="1" id="KW-1185">Reference proteome</keyword>
<accession>A0A8B9AL92</accession>